<name>A0ABW2FUC8_9ACTN</name>
<dbReference type="Pfam" id="PF09851">
    <property type="entry name" value="SHOCT"/>
    <property type="match status" value="1"/>
</dbReference>
<dbReference type="EMBL" id="JBHTAJ010000024">
    <property type="protein sequence ID" value="MFC7180844.1"/>
    <property type="molecule type" value="Genomic_DNA"/>
</dbReference>
<keyword evidence="1" id="KW-1133">Transmembrane helix</keyword>
<protein>
    <submittedName>
        <fullName evidence="3">SHOCT domain-containing protein</fullName>
    </submittedName>
</protein>
<dbReference type="RefSeq" id="WP_380231250.1">
    <property type="nucleotide sequence ID" value="NZ_BAABKV010000001.1"/>
</dbReference>
<proteinExistence type="predicted"/>
<evidence type="ECO:0000256" key="1">
    <source>
        <dbReference type="SAM" id="Phobius"/>
    </source>
</evidence>
<keyword evidence="1" id="KW-0812">Transmembrane</keyword>
<keyword evidence="1" id="KW-0472">Membrane</keyword>
<keyword evidence="4" id="KW-1185">Reference proteome</keyword>
<evidence type="ECO:0000313" key="3">
    <source>
        <dbReference type="EMBL" id="MFC7180844.1"/>
    </source>
</evidence>
<sequence>MGDTDDTEEMDVMDTLLANADGHWPGPWILLVPLFWAAAVVLVVLILRRTVWRRGPWSHGCGPGQGGQGPLATLGDRYARGEIDVEEYRARRSVLTEHLRQPQTGGGK</sequence>
<accession>A0ABW2FUC8</accession>
<evidence type="ECO:0000259" key="2">
    <source>
        <dbReference type="Pfam" id="PF09851"/>
    </source>
</evidence>
<evidence type="ECO:0000313" key="4">
    <source>
        <dbReference type="Proteomes" id="UP001596435"/>
    </source>
</evidence>
<reference evidence="4" key="1">
    <citation type="journal article" date="2019" name="Int. J. Syst. Evol. Microbiol.">
        <title>The Global Catalogue of Microorganisms (GCM) 10K type strain sequencing project: providing services to taxonomists for standard genome sequencing and annotation.</title>
        <authorList>
            <consortium name="The Broad Institute Genomics Platform"/>
            <consortium name="The Broad Institute Genome Sequencing Center for Infectious Disease"/>
            <person name="Wu L."/>
            <person name="Ma J."/>
        </authorList>
    </citation>
    <scope>NUCLEOTIDE SEQUENCE [LARGE SCALE GENOMIC DNA]</scope>
    <source>
        <strain evidence="4">CGMCC 1.12859</strain>
    </source>
</reference>
<dbReference type="Proteomes" id="UP001596435">
    <property type="component" value="Unassembled WGS sequence"/>
</dbReference>
<feature type="transmembrane region" description="Helical" evidence="1">
    <location>
        <begin position="28"/>
        <end position="47"/>
    </location>
</feature>
<feature type="domain" description="SHOCT" evidence="2">
    <location>
        <begin position="70"/>
        <end position="95"/>
    </location>
</feature>
<dbReference type="InterPro" id="IPR018649">
    <property type="entry name" value="SHOCT"/>
</dbReference>
<organism evidence="3 4">
    <name type="scientific">Kitasatospora paranensis</name>
    <dbReference type="NCBI Taxonomy" id="258053"/>
    <lineage>
        <taxon>Bacteria</taxon>
        <taxon>Bacillati</taxon>
        <taxon>Actinomycetota</taxon>
        <taxon>Actinomycetes</taxon>
        <taxon>Kitasatosporales</taxon>
        <taxon>Streptomycetaceae</taxon>
        <taxon>Kitasatospora</taxon>
    </lineage>
</organism>
<gene>
    <name evidence="3" type="ORF">ACFQMG_14900</name>
</gene>
<comment type="caution">
    <text evidence="3">The sequence shown here is derived from an EMBL/GenBank/DDBJ whole genome shotgun (WGS) entry which is preliminary data.</text>
</comment>